<evidence type="ECO:0000256" key="4">
    <source>
        <dbReference type="ARBA" id="ARBA00022824"/>
    </source>
</evidence>
<dbReference type="EMBL" id="JACVVK020000036">
    <property type="protein sequence ID" value="KAK7500576.1"/>
    <property type="molecule type" value="Genomic_DNA"/>
</dbReference>
<evidence type="ECO:0008006" key="13">
    <source>
        <dbReference type="Google" id="ProtNLM"/>
    </source>
</evidence>
<evidence type="ECO:0000259" key="10">
    <source>
        <dbReference type="Pfam" id="PF14875"/>
    </source>
</evidence>
<sequence length="300" mass="33367">MTARQRFLCSESAARQEIRNLCQLYENGVVTGDLCSPLCRTGLVSFTGCGYQGKQKRESDALKVMWGQGTEQDMQLVKYASAVWRSLSLLLPQTEYVLAKAFQDTRVFPRIYGSCGHFYIQESCPSLGPLSISSSFVERAKFALGTLHFLQRVETNMPDHPIMCDLKLSNLGVCSNGEIRSTDSNSFMFESTVPDVGCSRNSHCNFGTYCKFTCNVKQGKCVKGDNINLQMVCSYVLAFPANFGGKTARLLHDPPPAVAADLKHVLSECVALQPGEERRIMEQLKTVFNRSLLLLENGRQ</sequence>
<name>A0ABD0LLZ4_9CAEN</name>
<protein>
    <recommendedName>
        <fullName evidence="13">FAM69 protein-kinase domain-containing protein</fullName>
    </recommendedName>
</protein>
<comment type="subcellular location">
    <subcellularLocation>
        <location evidence="1">Endoplasmic reticulum membrane</location>
        <topology evidence="1">Single-pass type II membrane protein</topology>
    </subcellularLocation>
</comment>
<keyword evidence="8" id="KW-1015">Disulfide bond</keyword>
<evidence type="ECO:0000256" key="8">
    <source>
        <dbReference type="ARBA" id="ARBA00023157"/>
    </source>
</evidence>
<proteinExistence type="inferred from homology"/>
<comment type="caution">
    <text evidence="11">The sequence shown here is derived from an EMBL/GenBank/DDBJ whole genome shotgun (WGS) entry which is preliminary data.</text>
</comment>
<keyword evidence="7" id="KW-0472">Membrane</keyword>
<dbReference type="Pfam" id="PF12260">
    <property type="entry name" value="PIP49_C"/>
    <property type="match status" value="1"/>
</dbReference>
<dbReference type="Proteomes" id="UP001519460">
    <property type="component" value="Unassembled WGS sequence"/>
</dbReference>
<evidence type="ECO:0000256" key="6">
    <source>
        <dbReference type="ARBA" id="ARBA00022989"/>
    </source>
</evidence>
<dbReference type="PANTHER" id="PTHR21093:SF2">
    <property type="entry name" value="DIVERGENT PROTEIN KINASE DOMAIN 1C"/>
    <property type="match status" value="1"/>
</dbReference>
<evidence type="ECO:0000259" key="9">
    <source>
        <dbReference type="Pfam" id="PF12260"/>
    </source>
</evidence>
<organism evidence="11 12">
    <name type="scientific">Batillaria attramentaria</name>
    <dbReference type="NCBI Taxonomy" id="370345"/>
    <lineage>
        <taxon>Eukaryota</taxon>
        <taxon>Metazoa</taxon>
        <taxon>Spiralia</taxon>
        <taxon>Lophotrochozoa</taxon>
        <taxon>Mollusca</taxon>
        <taxon>Gastropoda</taxon>
        <taxon>Caenogastropoda</taxon>
        <taxon>Sorbeoconcha</taxon>
        <taxon>Cerithioidea</taxon>
        <taxon>Batillariidae</taxon>
        <taxon>Batillaria</taxon>
    </lineage>
</organism>
<evidence type="ECO:0000256" key="3">
    <source>
        <dbReference type="ARBA" id="ARBA00022692"/>
    </source>
</evidence>
<keyword evidence="12" id="KW-1185">Reference proteome</keyword>
<dbReference type="InterPro" id="IPR029244">
    <property type="entry name" value="FAM69_N"/>
</dbReference>
<evidence type="ECO:0000256" key="7">
    <source>
        <dbReference type="ARBA" id="ARBA00023136"/>
    </source>
</evidence>
<evidence type="ECO:0000256" key="2">
    <source>
        <dbReference type="ARBA" id="ARBA00006338"/>
    </source>
</evidence>
<accession>A0ABD0LLZ4</accession>
<keyword evidence="6" id="KW-1133">Transmembrane helix</keyword>
<evidence type="ECO:0000256" key="5">
    <source>
        <dbReference type="ARBA" id="ARBA00022968"/>
    </source>
</evidence>
<gene>
    <name evidence="11" type="ORF">BaRGS_00008151</name>
</gene>
<evidence type="ECO:0000313" key="12">
    <source>
        <dbReference type="Proteomes" id="UP001519460"/>
    </source>
</evidence>
<keyword evidence="3" id="KW-0812">Transmembrane</keyword>
<evidence type="ECO:0000313" key="11">
    <source>
        <dbReference type="EMBL" id="KAK7500576.1"/>
    </source>
</evidence>
<evidence type="ECO:0000256" key="1">
    <source>
        <dbReference type="ARBA" id="ARBA00004648"/>
    </source>
</evidence>
<keyword evidence="4" id="KW-0256">Endoplasmic reticulum</keyword>
<dbReference type="AlphaFoldDB" id="A0ABD0LLZ4"/>
<comment type="similarity">
    <text evidence="2">Belongs to the DIPK family.</text>
</comment>
<dbReference type="PANTHER" id="PTHR21093">
    <property type="entry name" value="DIVERGENT PROTEIN KINASE DOMAIN 1C-RELATED"/>
    <property type="match status" value="1"/>
</dbReference>
<dbReference type="Pfam" id="PF14875">
    <property type="entry name" value="PIP49_N"/>
    <property type="match status" value="1"/>
</dbReference>
<feature type="domain" description="FAM69 protein-kinase" evidence="9">
    <location>
        <begin position="90"/>
        <end position="271"/>
    </location>
</feature>
<dbReference type="GO" id="GO:0005789">
    <property type="term" value="C:endoplasmic reticulum membrane"/>
    <property type="evidence" value="ECO:0007669"/>
    <property type="project" value="UniProtKB-SubCell"/>
</dbReference>
<reference evidence="11 12" key="1">
    <citation type="journal article" date="2023" name="Sci. Data">
        <title>Genome assembly of the Korean intertidal mud-creeper Batillaria attramentaria.</title>
        <authorList>
            <person name="Patra A.K."/>
            <person name="Ho P.T."/>
            <person name="Jun S."/>
            <person name="Lee S.J."/>
            <person name="Kim Y."/>
            <person name="Won Y.J."/>
        </authorList>
    </citation>
    <scope>NUCLEOTIDE SEQUENCE [LARGE SCALE GENOMIC DNA]</scope>
    <source>
        <strain evidence="11">Wonlab-2016</strain>
    </source>
</reference>
<keyword evidence="5" id="KW-0735">Signal-anchor</keyword>
<dbReference type="InterPro" id="IPR022049">
    <property type="entry name" value="FAM69_kinase_dom"/>
</dbReference>
<feature type="domain" description="FAM69 N-terminal" evidence="10">
    <location>
        <begin position="8"/>
        <end position="53"/>
    </location>
</feature>